<comment type="caution">
    <text evidence="9">The sequence shown here is derived from an EMBL/GenBank/DDBJ whole genome shotgun (WGS) entry which is preliminary data.</text>
</comment>
<dbReference type="CDD" id="cd02793">
    <property type="entry name" value="MopB_CT_DMSOR-BSOR-TMAOR"/>
    <property type="match status" value="1"/>
</dbReference>
<evidence type="ECO:0000259" key="8">
    <source>
        <dbReference type="Pfam" id="PF18364"/>
    </source>
</evidence>
<dbReference type="InterPro" id="IPR009010">
    <property type="entry name" value="Asp_de-COase-like_dom_sf"/>
</dbReference>
<reference evidence="9 10" key="1">
    <citation type="submission" date="2021-01" db="EMBL/GenBank/DDBJ databases">
        <title>Belnapia mucosa sp. nov. and Belnapia arida sp. nov., isolated from the Tabernas Desert (Almeria, Spain).</title>
        <authorList>
            <person name="Molina-Menor E."/>
            <person name="Vidal-Verdu A."/>
            <person name="Calonge A."/>
            <person name="Satari L."/>
            <person name="Pereto Magraner J."/>
            <person name="Porcar Miralles M."/>
        </authorList>
    </citation>
    <scope>NUCLEOTIDE SEQUENCE [LARGE SCALE GENOMIC DNA]</scope>
    <source>
        <strain evidence="9 10">T6</strain>
    </source>
</reference>
<keyword evidence="10" id="KW-1185">Reference proteome</keyword>
<dbReference type="Gene3D" id="3.40.228.10">
    <property type="entry name" value="Dimethylsulfoxide Reductase, domain 2"/>
    <property type="match status" value="1"/>
</dbReference>
<dbReference type="SUPFAM" id="SSF53706">
    <property type="entry name" value="Formate dehydrogenase/DMSO reductase, domains 1-3"/>
    <property type="match status" value="1"/>
</dbReference>
<proteinExistence type="inferred from homology"/>
<name>A0ABS1V534_9PROT</name>
<dbReference type="Pfam" id="PF01568">
    <property type="entry name" value="Molydop_binding"/>
    <property type="match status" value="1"/>
</dbReference>
<evidence type="ECO:0000256" key="1">
    <source>
        <dbReference type="ARBA" id="ARBA00001942"/>
    </source>
</evidence>
<evidence type="ECO:0000313" key="9">
    <source>
        <dbReference type="EMBL" id="MBL6456790.1"/>
    </source>
</evidence>
<dbReference type="Pfam" id="PF18364">
    <property type="entry name" value="Molybdopterin_N"/>
    <property type="match status" value="1"/>
</dbReference>
<keyword evidence="3" id="KW-0500">Molybdenum</keyword>
<dbReference type="Pfam" id="PF00384">
    <property type="entry name" value="Molybdopterin"/>
    <property type="match status" value="1"/>
</dbReference>
<evidence type="ECO:0000259" key="6">
    <source>
        <dbReference type="Pfam" id="PF00384"/>
    </source>
</evidence>
<dbReference type="SUPFAM" id="SSF50692">
    <property type="entry name" value="ADC-like"/>
    <property type="match status" value="1"/>
</dbReference>
<dbReference type="Gene3D" id="2.40.40.20">
    <property type="match status" value="1"/>
</dbReference>
<dbReference type="Gene3D" id="3.40.50.740">
    <property type="match status" value="1"/>
</dbReference>
<dbReference type="InterPro" id="IPR041954">
    <property type="entry name" value="CT_DMSOR/BSOR/TMAOR"/>
</dbReference>
<dbReference type="InterPro" id="IPR050612">
    <property type="entry name" value="Prok_Mopterin_Oxidored"/>
</dbReference>
<keyword evidence="4" id="KW-0479">Metal-binding</keyword>
<evidence type="ECO:0000256" key="3">
    <source>
        <dbReference type="ARBA" id="ARBA00022505"/>
    </source>
</evidence>
<feature type="domain" description="Molybdopterin dinucleotide-binding" evidence="7">
    <location>
        <begin position="624"/>
        <end position="744"/>
    </location>
</feature>
<evidence type="ECO:0000259" key="7">
    <source>
        <dbReference type="Pfam" id="PF01568"/>
    </source>
</evidence>
<comment type="cofactor">
    <cofactor evidence="1">
        <name>Mo-bis(molybdopterin guanine dinucleotide)</name>
        <dbReference type="ChEBI" id="CHEBI:60539"/>
    </cofactor>
</comment>
<evidence type="ECO:0000256" key="5">
    <source>
        <dbReference type="ARBA" id="ARBA00023002"/>
    </source>
</evidence>
<dbReference type="Gene3D" id="3.90.55.10">
    <property type="entry name" value="Dimethylsulfoxide Reductase, domain 3"/>
    <property type="match status" value="1"/>
</dbReference>
<gene>
    <name evidence="9" type="ORF">JMJ55_15745</name>
</gene>
<keyword evidence="5" id="KW-0560">Oxidoreductase</keyword>
<comment type="similarity">
    <text evidence="2">Belongs to the prokaryotic molybdopterin-containing oxidoreductase family.</text>
</comment>
<dbReference type="InterPro" id="IPR041460">
    <property type="entry name" value="Molybdopterin_N"/>
</dbReference>
<evidence type="ECO:0000313" key="10">
    <source>
        <dbReference type="Proteomes" id="UP000606490"/>
    </source>
</evidence>
<protein>
    <submittedName>
        <fullName evidence="9">Molybdopterin-dependent oxidoreductase</fullName>
    </submittedName>
</protein>
<accession>A0ABS1V534</accession>
<organism evidence="9 10">
    <name type="scientific">Belnapia mucosa</name>
    <dbReference type="NCBI Taxonomy" id="2804532"/>
    <lineage>
        <taxon>Bacteria</taxon>
        <taxon>Pseudomonadati</taxon>
        <taxon>Pseudomonadota</taxon>
        <taxon>Alphaproteobacteria</taxon>
        <taxon>Acetobacterales</taxon>
        <taxon>Roseomonadaceae</taxon>
        <taxon>Belnapia</taxon>
    </lineage>
</organism>
<sequence length="769" mass="83504">MTEIKPHASHWGYFDAVVEGGRVTGVRPFGPDPFPGSLIEAVPDVVHAPCRIDRPYIRKGWLEGRRRGHLRGGDPFVPVSWDAVTRILAEETARVRAEHGATSIFGGSYGWSSAGRYHHAKTQLQRFLGLGGGFTSSVHAYSYAAAQALLPHILGTNEVLLGRTTDWAAIARHARLMLCFGGLAAKNGMVASGGQGRHEYIPLMRQAAEAGVRFVNISPFRGDTEAELAAEWIPIRPGTDTALLLAMAHALVEAGQEDRGFLATHCTGWDRLRATILGEADGQAKTPDWAAPITGIPAETIRRLARDCAAQPTMLTAAWSLQRADYGEQPYWMLVALAAMLGAIGKPGQGVAFGYGSIGGMGVPRRELPAVSSPGIRNPAGLAIPVARVTELLERPGEVLQFNGQDITLPDIRMIWWAGGNPFHHHQDLPRLQRAWARAETIVVQEPWWTALARQADIVLPATTTLERNDIASSSRDRFVRAMHQAIPPQGQARNDADMLADIADALGYRDRFTEQRDEGAWLRHLYGQWRIACGRLGFEAPDFDRFWAEGHVEAPPIAPGEEYTQFAEFRADPEGEPLNTPSGKVELFSKTIASFGYDDCPGHPVWREPREWLGAPAAARFPLHLLSFQPATRLHGQLDPGRVAAAGKIQGREPIHLSPEDAAARGLREGDIVRVFNDRGACLGGVRIKEGMLPGVAAMATGAWYDPLVPGDPDALCVHGNPNVLTADIGTSRLGQGPSAQSCLVQVERWEGKLPPVTVHQPPPVVPA</sequence>
<feature type="domain" description="Molybdopterin oxidoreductase" evidence="6">
    <location>
        <begin position="51"/>
        <end position="505"/>
    </location>
</feature>
<dbReference type="Proteomes" id="UP000606490">
    <property type="component" value="Unassembled WGS sequence"/>
</dbReference>
<evidence type="ECO:0000256" key="2">
    <source>
        <dbReference type="ARBA" id="ARBA00010312"/>
    </source>
</evidence>
<dbReference type="PANTHER" id="PTHR43742">
    <property type="entry name" value="TRIMETHYLAMINE-N-OXIDE REDUCTASE"/>
    <property type="match status" value="1"/>
</dbReference>
<dbReference type="EMBL" id="JAEUXJ010000006">
    <property type="protein sequence ID" value="MBL6456790.1"/>
    <property type="molecule type" value="Genomic_DNA"/>
</dbReference>
<dbReference type="InterPro" id="IPR006656">
    <property type="entry name" value="Mopterin_OxRdtase"/>
</dbReference>
<dbReference type="InterPro" id="IPR006657">
    <property type="entry name" value="MoPterin_dinucl-bd_dom"/>
</dbReference>
<dbReference type="PANTHER" id="PTHR43742:SF10">
    <property type="entry name" value="TRIMETHYLAMINE-N-OXIDE REDUCTASE 2"/>
    <property type="match status" value="1"/>
</dbReference>
<dbReference type="RefSeq" id="WP_202826532.1">
    <property type="nucleotide sequence ID" value="NZ_JAEUXJ010000006.1"/>
</dbReference>
<feature type="domain" description="Molybdopterin oxidoreductase N-terminal" evidence="8">
    <location>
        <begin position="7"/>
        <end position="47"/>
    </location>
</feature>
<evidence type="ECO:0000256" key="4">
    <source>
        <dbReference type="ARBA" id="ARBA00022723"/>
    </source>
</evidence>